<dbReference type="Gene3D" id="2.30.30.40">
    <property type="entry name" value="SH3 Domains"/>
    <property type="match status" value="1"/>
</dbReference>
<name>A0A6S7FIF9_PARCT</name>
<evidence type="ECO:0000313" key="6">
    <source>
        <dbReference type="Proteomes" id="UP001152795"/>
    </source>
</evidence>
<accession>A0A6S7FIF9</accession>
<evidence type="ECO:0000256" key="4">
    <source>
        <dbReference type="SAM" id="MobiDB-lite"/>
    </source>
</evidence>
<feature type="compositionally biased region" description="Basic residues" evidence="4">
    <location>
        <begin position="34"/>
        <end position="44"/>
    </location>
</feature>
<dbReference type="InterPro" id="IPR008145">
    <property type="entry name" value="GK/Ca_channel_bsu"/>
</dbReference>
<dbReference type="GO" id="GO:0005245">
    <property type="term" value="F:voltage-gated calcium channel activity"/>
    <property type="evidence" value="ECO:0007669"/>
    <property type="project" value="InterPro"/>
</dbReference>
<sequence>MARDLAAVNELDSIELENTVNNTNSAVSNEKWHIFRKPRKRMKSRPGSNDTNTTKDSESHTNHISDSSSLDEDREMVRRDLGNRGSVSLDAAKHKPVAFAVRTNVRYDASEENECPVPNAAISFEVREFLHVKEKFNDEWWIGRVVKEGGVIGFIPSPSKLEAIRLVSSVSGKSGKGSRGSTSGVQMGDGTPGSPGGMSYEGENGIEYDEEPPPTPTSPTSQGSGRSSVPRTGSGTLPGQNQGKKKVFFKKQEQIPPYDVVPVMRPIVFIGPSMKSYEVTDMMQKALVDYIKHRFESRIIIHRCNTDIGSKRASVQGNGKKPLMEKTNSKQLLSDVQQEVDHIFELAKSLNLLVLECDTINHPSQLQKSTLAPIVIYLKIASAKVLQRLIKTRGKSQTRHLNIQLVTAEKLAQCNEESFDLILDENQLEDACEHLGEFLQQYWRETHPDANTVIEENHSEPGPSMYNQEQQRPSVYL</sequence>
<dbReference type="GO" id="GO:0005891">
    <property type="term" value="C:voltage-gated calcium channel complex"/>
    <property type="evidence" value="ECO:0007669"/>
    <property type="project" value="InterPro"/>
</dbReference>
<feature type="region of interest" description="Disordered" evidence="4">
    <location>
        <begin position="18"/>
        <end position="74"/>
    </location>
</feature>
<keyword evidence="6" id="KW-1185">Reference proteome</keyword>
<evidence type="ECO:0000313" key="5">
    <source>
        <dbReference type="EMBL" id="CAB3977352.1"/>
    </source>
</evidence>
<feature type="region of interest" description="Disordered" evidence="4">
    <location>
        <begin position="170"/>
        <end position="243"/>
    </location>
</feature>
<feature type="compositionally biased region" description="Polar residues" evidence="4">
    <location>
        <begin position="465"/>
        <end position="477"/>
    </location>
</feature>
<dbReference type="SMART" id="SM00072">
    <property type="entry name" value="GuKc"/>
    <property type="match status" value="1"/>
</dbReference>
<dbReference type="PRINTS" id="PR01626">
    <property type="entry name" value="LCACHANNELB"/>
</dbReference>
<dbReference type="AlphaFoldDB" id="A0A6S7FIF9"/>
<dbReference type="OrthoDB" id="5962384at2759"/>
<organism evidence="5 6">
    <name type="scientific">Paramuricea clavata</name>
    <name type="common">Red gorgonian</name>
    <name type="synonym">Violescent sea-whip</name>
    <dbReference type="NCBI Taxonomy" id="317549"/>
    <lineage>
        <taxon>Eukaryota</taxon>
        <taxon>Metazoa</taxon>
        <taxon>Cnidaria</taxon>
        <taxon>Anthozoa</taxon>
        <taxon>Octocorallia</taxon>
        <taxon>Malacalcyonacea</taxon>
        <taxon>Plexauridae</taxon>
        <taxon>Paramuricea</taxon>
    </lineage>
</organism>
<feature type="compositionally biased region" description="Polar residues" evidence="4">
    <location>
        <begin position="229"/>
        <end position="242"/>
    </location>
</feature>
<dbReference type="Gene3D" id="3.40.50.300">
    <property type="entry name" value="P-loop containing nucleotide triphosphate hydrolases"/>
    <property type="match status" value="1"/>
</dbReference>
<feature type="compositionally biased region" description="Low complexity" evidence="4">
    <location>
        <begin position="18"/>
        <end position="29"/>
    </location>
</feature>
<evidence type="ECO:0000256" key="3">
    <source>
        <dbReference type="ARBA" id="ARBA00022553"/>
    </source>
</evidence>
<dbReference type="InterPro" id="IPR000584">
    <property type="entry name" value="VDCC_L_bsu"/>
</dbReference>
<feature type="region of interest" description="Disordered" evidence="4">
    <location>
        <begin position="454"/>
        <end position="477"/>
    </location>
</feature>
<dbReference type="InterPro" id="IPR036028">
    <property type="entry name" value="SH3-like_dom_sf"/>
</dbReference>
<dbReference type="PROSITE" id="PS50002">
    <property type="entry name" value="SH3"/>
    <property type="match status" value="1"/>
</dbReference>
<dbReference type="SUPFAM" id="SSF52540">
    <property type="entry name" value="P-loop containing nucleoside triphosphate hydrolases"/>
    <property type="match status" value="1"/>
</dbReference>
<dbReference type="InterPro" id="IPR001452">
    <property type="entry name" value="SH3_domain"/>
</dbReference>
<dbReference type="CDD" id="cd11863">
    <property type="entry name" value="SH3_CACNB"/>
    <property type="match status" value="1"/>
</dbReference>
<dbReference type="EMBL" id="CACRXK020000043">
    <property type="protein sequence ID" value="CAB3977352.1"/>
    <property type="molecule type" value="Genomic_DNA"/>
</dbReference>
<dbReference type="PANTHER" id="PTHR11824">
    <property type="entry name" value="VOLTAGE-DEPENDENT CALCIUM CHANNEL BETA SUBUNIT"/>
    <property type="match status" value="1"/>
</dbReference>
<comment type="caution">
    <text evidence="5">The sequence shown here is derived from an EMBL/GenBank/DDBJ whole genome shotgun (WGS) entry which is preliminary data.</text>
</comment>
<dbReference type="InterPro" id="IPR027417">
    <property type="entry name" value="P-loop_NTPase"/>
</dbReference>
<protein>
    <submittedName>
        <fullName evidence="5">Voltage-dependent L-type calcium channel subunit beta-2-like isoform X3</fullName>
    </submittedName>
</protein>
<dbReference type="Proteomes" id="UP001152795">
    <property type="component" value="Unassembled WGS sequence"/>
</dbReference>
<reference evidence="5" key="1">
    <citation type="submission" date="2020-04" db="EMBL/GenBank/DDBJ databases">
        <authorList>
            <person name="Alioto T."/>
            <person name="Alioto T."/>
            <person name="Gomez Garrido J."/>
        </authorList>
    </citation>
    <scope>NUCLEOTIDE SEQUENCE</scope>
    <source>
        <strain evidence="5">A484AB</strain>
    </source>
</reference>
<dbReference type="Pfam" id="PF00625">
    <property type="entry name" value="Guanylate_kin"/>
    <property type="match status" value="1"/>
</dbReference>
<feature type="compositionally biased region" description="Basic and acidic residues" evidence="4">
    <location>
        <begin position="53"/>
        <end position="63"/>
    </location>
</feature>
<evidence type="ECO:0000256" key="2">
    <source>
        <dbReference type="ARBA" id="ARBA00022443"/>
    </source>
</evidence>
<feature type="compositionally biased region" description="Low complexity" evidence="4">
    <location>
        <begin position="218"/>
        <end position="228"/>
    </location>
</feature>
<keyword evidence="3" id="KW-0597">Phosphoprotein</keyword>
<proteinExistence type="inferred from homology"/>
<feature type="compositionally biased region" description="Low complexity" evidence="4">
    <location>
        <begin position="170"/>
        <end position="185"/>
    </location>
</feature>
<gene>
    <name evidence="5" type="ORF">PACLA_8A027246</name>
</gene>
<dbReference type="SUPFAM" id="SSF50044">
    <property type="entry name" value="SH3-domain"/>
    <property type="match status" value="1"/>
</dbReference>
<keyword evidence="2" id="KW-0728">SH3 domain</keyword>
<comment type="similarity">
    <text evidence="1">Belongs to the calcium channel beta subunit family.</text>
</comment>
<evidence type="ECO:0000256" key="1">
    <source>
        <dbReference type="ARBA" id="ARBA00010836"/>
    </source>
</evidence>